<evidence type="ECO:0000259" key="5">
    <source>
        <dbReference type="Pfam" id="PF02518"/>
    </source>
</evidence>
<protein>
    <recommendedName>
        <fullName evidence="5">Histidine kinase/HSP90-like ATPase domain-containing protein</fullName>
    </recommendedName>
</protein>
<keyword evidence="4" id="KW-0472">Membrane</keyword>
<dbReference type="RefSeq" id="WP_345428447.1">
    <property type="nucleotide sequence ID" value="NZ_BAABGT010000122.1"/>
</dbReference>
<dbReference type="Gene3D" id="3.30.565.10">
    <property type="entry name" value="Histidine kinase-like ATPase, C-terminal domain"/>
    <property type="match status" value="1"/>
</dbReference>
<dbReference type="InterPro" id="IPR036890">
    <property type="entry name" value="HATPase_C_sf"/>
</dbReference>
<dbReference type="SUPFAM" id="SSF55874">
    <property type="entry name" value="ATPase domain of HSP90 chaperone/DNA topoisomerase II/histidine kinase"/>
    <property type="match status" value="1"/>
</dbReference>
<evidence type="ECO:0000313" key="7">
    <source>
        <dbReference type="Proteomes" id="UP001501598"/>
    </source>
</evidence>
<feature type="transmembrane region" description="Helical" evidence="4">
    <location>
        <begin position="142"/>
        <end position="167"/>
    </location>
</feature>
<dbReference type="EMBL" id="BAABGT010000122">
    <property type="protein sequence ID" value="GAA4560365.1"/>
    <property type="molecule type" value="Genomic_DNA"/>
</dbReference>
<evidence type="ECO:0000313" key="6">
    <source>
        <dbReference type="EMBL" id="GAA4560365.1"/>
    </source>
</evidence>
<keyword evidence="2" id="KW-0418">Kinase</keyword>
<dbReference type="CDD" id="cd16917">
    <property type="entry name" value="HATPase_UhpB-NarQ-NarX-like"/>
    <property type="match status" value="1"/>
</dbReference>
<keyword evidence="7" id="KW-1185">Reference proteome</keyword>
<sequence>MSTGAFLDRFGLRFAAGARAVVGVLMAVAAPFADPPGGMACVAAVAAVLAVWSAVYLSLMRTRPATWVWVADTAFLCGLCLAQPLLVDPVLLVRSLGWVSPIASFAVVALQWHVRPLPGAVAAVLVCASFVIGAAASPEVTVAQALAVGGLWTAVEVALSRLVWLLVRRGGARADQRIARRFEADRAAVLARARRGEQRAHWATVHDTAASTLLMVGLGSVRGDEPWLAGQLRRDVSALHGVPTPAAGVRETVRRVVDGARIPVDVQGDGDLTLPGPAAGALGGALTESLENVVRHAGTDRAEVLLEVDAAAVRVTVRDRGRGFDPETVPPDRFGLARSVRERMALVDGRAVVESVPGRGTEVRLEWPR</sequence>
<keyword evidence="4" id="KW-1133">Transmembrane helix</keyword>
<evidence type="ECO:0000256" key="4">
    <source>
        <dbReference type="SAM" id="Phobius"/>
    </source>
</evidence>
<feature type="transmembrane region" description="Helical" evidence="4">
    <location>
        <begin position="91"/>
        <end position="110"/>
    </location>
</feature>
<reference evidence="7" key="1">
    <citation type="journal article" date="2019" name="Int. J. Syst. Evol. Microbiol.">
        <title>The Global Catalogue of Microorganisms (GCM) 10K type strain sequencing project: providing services to taxonomists for standard genome sequencing and annotation.</title>
        <authorList>
            <consortium name="The Broad Institute Genomics Platform"/>
            <consortium name="The Broad Institute Genome Sequencing Center for Infectious Disease"/>
            <person name="Wu L."/>
            <person name="Ma J."/>
        </authorList>
    </citation>
    <scope>NUCLEOTIDE SEQUENCE [LARGE SCALE GENOMIC DNA]</scope>
    <source>
        <strain evidence="7">JCM 17906</strain>
    </source>
</reference>
<dbReference type="PANTHER" id="PTHR24421">
    <property type="entry name" value="NITRATE/NITRITE SENSOR PROTEIN NARX-RELATED"/>
    <property type="match status" value="1"/>
</dbReference>
<evidence type="ECO:0000256" key="3">
    <source>
        <dbReference type="ARBA" id="ARBA00023012"/>
    </source>
</evidence>
<dbReference type="InterPro" id="IPR003594">
    <property type="entry name" value="HATPase_dom"/>
</dbReference>
<gene>
    <name evidence="6" type="ORF">GCM10023175_70200</name>
</gene>
<accession>A0ABP8S3A5</accession>
<evidence type="ECO:0000256" key="2">
    <source>
        <dbReference type="ARBA" id="ARBA00022777"/>
    </source>
</evidence>
<dbReference type="PANTHER" id="PTHR24421:SF61">
    <property type="entry name" value="OXYGEN SENSOR HISTIDINE KINASE NREB"/>
    <property type="match status" value="1"/>
</dbReference>
<name>A0ABP8S3A5_9PSEU</name>
<keyword evidence="1" id="KW-0808">Transferase</keyword>
<dbReference type="Proteomes" id="UP001501598">
    <property type="component" value="Unassembled WGS sequence"/>
</dbReference>
<keyword evidence="3" id="KW-0902">Two-component regulatory system</keyword>
<feature type="transmembrane region" description="Helical" evidence="4">
    <location>
        <begin position="37"/>
        <end position="59"/>
    </location>
</feature>
<keyword evidence="4" id="KW-0812">Transmembrane</keyword>
<organism evidence="6 7">
    <name type="scientific">Pseudonocardia xishanensis</name>
    <dbReference type="NCBI Taxonomy" id="630995"/>
    <lineage>
        <taxon>Bacteria</taxon>
        <taxon>Bacillati</taxon>
        <taxon>Actinomycetota</taxon>
        <taxon>Actinomycetes</taxon>
        <taxon>Pseudonocardiales</taxon>
        <taxon>Pseudonocardiaceae</taxon>
        <taxon>Pseudonocardia</taxon>
    </lineage>
</organism>
<feature type="transmembrane region" description="Helical" evidence="4">
    <location>
        <begin position="117"/>
        <end position="136"/>
    </location>
</feature>
<evidence type="ECO:0000256" key="1">
    <source>
        <dbReference type="ARBA" id="ARBA00022679"/>
    </source>
</evidence>
<dbReference type="Pfam" id="PF02518">
    <property type="entry name" value="HATPase_c"/>
    <property type="match status" value="1"/>
</dbReference>
<comment type="caution">
    <text evidence="6">The sequence shown here is derived from an EMBL/GenBank/DDBJ whole genome shotgun (WGS) entry which is preliminary data.</text>
</comment>
<dbReference type="InterPro" id="IPR050482">
    <property type="entry name" value="Sensor_HK_TwoCompSys"/>
</dbReference>
<feature type="transmembrane region" description="Helical" evidence="4">
    <location>
        <begin position="66"/>
        <end position="85"/>
    </location>
</feature>
<feature type="transmembrane region" description="Helical" evidence="4">
    <location>
        <begin position="12"/>
        <end position="31"/>
    </location>
</feature>
<proteinExistence type="predicted"/>
<feature type="domain" description="Histidine kinase/HSP90-like ATPase" evidence="5">
    <location>
        <begin position="285"/>
        <end position="368"/>
    </location>
</feature>